<feature type="compositionally biased region" description="Basic residues" evidence="1">
    <location>
        <begin position="12"/>
        <end position="21"/>
    </location>
</feature>
<name>A0A811V731_CERCA</name>
<organism evidence="2 3">
    <name type="scientific">Ceratitis capitata</name>
    <name type="common">Mediterranean fruit fly</name>
    <name type="synonym">Tephritis capitata</name>
    <dbReference type="NCBI Taxonomy" id="7213"/>
    <lineage>
        <taxon>Eukaryota</taxon>
        <taxon>Metazoa</taxon>
        <taxon>Ecdysozoa</taxon>
        <taxon>Arthropoda</taxon>
        <taxon>Hexapoda</taxon>
        <taxon>Insecta</taxon>
        <taxon>Pterygota</taxon>
        <taxon>Neoptera</taxon>
        <taxon>Endopterygota</taxon>
        <taxon>Diptera</taxon>
        <taxon>Brachycera</taxon>
        <taxon>Muscomorpha</taxon>
        <taxon>Tephritoidea</taxon>
        <taxon>Tephritidae</taxon>
        <taxon>Ceratitis</taxon>
        <taxon>Ceratitis</taxon>
    </lineage>
</organism>
<protein>
    <submittedName>
        <fullName evidence="2">(Mediterranean fruit fly) hypothetical protein</fullName>
    </submittedName>
</protein>
<feature type="compositionally biased region" description="Polar residues" evidence="1">
    <location>
        <begin position="55"/>
        <end position="68"/>
    </location>
</feature>
<evidence type="ECO:0000313" key="3">
    <source>
        <dbReference type="Proteomes" id="UP000606786"/>
    </source>
</evidence>
<feature type="region of interest" description="Disordered" evidence="1">
    <location>
        <begin position="1"/>
        <end position="22"/>
    </location>
</feature>
<proteinExistence type="predicted"/>
<accession>A0A811V731</accession>
<dbReference type="Proteomes" id="UP000606786">
    <property type="component" value="Unassembled WGS sequence"/>
</dbReference>
<sequence>MTSQNQSGSHQQKTHYKRKLTSQRNTVLQPVIATRIPSILIVESRARQYHHTSRRPSTSAVTTRQLVSRHTEGRAHKQTQSNLKCKRDSTVAATEILMPATDFLPDPLTGEPSYFYIRDIDVNNYLRKEARQLT</sequence>
<dbReference type="EMBL" id="CAJHJT010000056">
    <property type="protein sequence ID" value="CAD7011968.1"/>
    <property type="molecule type" value="Genomic_DNA"/>
</dbReference>
<dbReference type="AlphaFoldDB" id="A0A811V731"/>
<keyword evidence="3" id="KW-1185">Reference proteome</keyword>
<feature type="compositionally biased region" description="Polar residues" evidence="1">
    <location>
        <begin position="1"/>
        <end position="11"/>
    </location>
</feature>
<comment type="caution">
    <text evidence="2">The sequence shown here is derived from an EMBL/GenBank/DDBJ whole genome shotgun (WGS) entry which is preliminary data.</text>
</comment>
<reference evidence="2" key="1">
    <citation type="submission" date="2020-11" db="EMBL/GenBank/DDBJ databases">
        <authorList>
            <person name="Whitehead M."/>
        </authorList>
    </citation>
    <scope>NUCLEOTIDE SEQUENCE</scope>
    <source>
        <strain evidence="2">EGII</strain>
    </source>
</reference>
<evidence type="ECO:0000313" key="2">
    <source>
        <dbReference type="EMBL" id="CAD7011968.1"/>
    </source>
</evidence>
<gene>
    <name evidence="2" type="ORF">CCAP1982_LOCUS20079</name>
</gene>
<feature type="region of interest" description="Disordered" evidence="1">
    <location>
        <begin position="47"/>
        <end position="86"/>
    </location>
</feature>
<evidence type="ECO:0000256" key="1">
    <source>
        <dbReference type="SAM" id="MobiDB-lite"/>
    </source>
</evidence>